<feature type="compositionally biased region" description="Polar residues" evidence="1">
    <location>
        <begin position="32"/>
        <end position="67"/>
    </location>
</feature>
<feature type="compositionally biased region" description="Polar residues" evidence="1">
    <location>
        <begin position="9"/>
        <end position="20"/>
    </location>
</feature>
<evidence type="ECO:0000313" key="3">
    <source>
        <dbReference type="Proteomes" id="UP000290287"/>
    </source>
</evidence>
<organism evidence="2 3">
    <name type="scientific">Veronia nyctiphanis</name>
    <dbReference type="NCBI Taxonomy" id="1278244"/>
    <lineage>
        <taxon>Bacteria</taxon>
        <taxon>Pseudomonadati</taxon>
        <taxon>Pseudomonadota</taxon>
        <taxon>Gammaproteobacteria</taxon>
        <taxon>Vibrionales</taxon>
        <taxon>Vibrionaceae</taxon>
        <taxon>Veronia</taxon>
    </lineage>
</organism>
<evidence type="ECO:0008006" key="4">
    <source>
        <dbReference type="Google" id="ProtNLM"/>
    </source>
</evidence>
<proteinExistence type="predicted"/>
<gene>
    <name evidence="2" type="ORF">CS022_17105</name>
</gene>
<reference evidence="2 3" key="1">
    <citation type="submission" date="2017-10" db="EMBL/GenBank/DDBJ databases">
        <title>Nyctiphanis sp. nov., isolated from the stomach of the euphausiid Nyctiphanes simplex (Hansen, 1911) in the Gulf of California.</title>
        <authorList>
            <person name="Gomez-Gil B."/>
            <person name="Aguilar-Mendez M."/>
            <person name="Lopez-Cortes A."/>
            <person name="Gomez-Gutierrez J."/>
            <person name="Roque A."/>
            <person name="Lang E."/>
            <person name="Gonzalez-Castillo A."/>
        </authorList>
    </citation>
    <scope>NUCLEOTIDE SEQUENCE [LARGE SCALE GENOMIC DNA]</scope>
    <source>
        <strain evidence="2 3">CAIM 600</strain>
    </source>
</reference>
<accession>A0A4Q0YP29</accession>
<evidence type="ECO:0000256" key="1">
    <source>
        <dbReference type="SAM" id="MobiDB-lite"/>
    </source>
</evidence>
<feature type="compositionally biased region" description="Polar residues" evidence="1">
    <location>
        <begin position="75"/>
        <end position="99"/>
    </location>
</feature>
<sequence length="335" mass="35443">MADVGKLGHTQSANKQNANESTEKSANELKNSKNALDSIPMSSRGNSFINAMPSQAPPSNAKTQSAPNAKAMSGYSISDSAESHASNTSVAKKPSSSKQYAAPNAPAATNATPSKFQLTQSPLTNSKNKPGEVMAQKGKSLQALANANKKADAKKSALAGEKAKAEKAKKLEQEMQKFGGNTELAITQFLTQLSSSKAASAAPKANESIKDIMSKVESSFATAQHKAEAAQMMQAAIASQGVQSKPDVATANQLVNSMATLINDVKHLYPMNAVIRHPKLGEIKVKVDNPTGDEWDLELKAETEEGFLRLAGMKKKLEEGLQDETSSDVNIELVS</sequence>
<dbReference type="RefSeq" id="WP_129123282.1">
    <property type="nucleotide sequence ID" value="NZ_PEIB01000024.1"/>
</dbReference>
<evidence type="ECO:0000313" key="2">
    <source>
        <dbReference type="EMBL" id="RXJ72263.1"/>
    </source>
</evidence>
<feature type="compositionally biased region" description="Low complexity" evidence="1">
    <location>
        <begin position="101"/>
        <end position="113"/>
    </location>
</feature>
<feature type="compositionally biased region" description="Polar residues" evidence="1">
    <location>
        <begin position="114"/>
        <end position="128"/>
    </location>
</feature>
<feature type="region of interest" description="Disordered" evidence="1">
    <location>
        <begin position="1"/>
        <end position="137"/>
    </location>
</feature>
<comment type="caution">
    <text evidence="2">The sequence shown here is derived from an EMBL/GenBank/DDBJ whole genome shotgun (WGS) entry which is preliminary data.</text>
</comment>
<feature type="compositionally biased region" description="Basic and acidic residues" evidence="1">
    <location>
        <begin position="21"/>
        <end position="31"/>
    </location>
</feature>
<dbReference type="OrthoDB" id="9886438at2"/>
<name>A0A4Q0YP29_9GAMM</name>
<dbReference type="Proteomes" id="UP000290287">
    <property type="component" value="Unassembled WGS sequence"/>
</dbReference>
<dbReference type="AlphaFoldDB" id="A0A4Q0YP29"/>
<dbReference type="EMBL" id="PEIB01000024">
    <property type="protein sequence ID" value="RXJ72263.1"/>
    <property type="molecule type" value="Genomic_DNA"/>
</dbReference>
<protein>
    <recommendedName>
        <fullName evidence="4">Flagellar hook-length control protein FliK</fullName>
    </recommendedName>
</protein>
<keyword evidence="3" id="KW-1185">Reference proteome</keyword>